<gene>
    <name evidence="2" type="ORF">AOXY_G37622</name>
</gene>
<protein>
    <submittedName>
        <fullName evidence="2">Patatin-like phospholipase domain-containing protein 6 isoform X1</fullName>
    </submittedName>
</protein>
<dbReference type="AlphaFoldDB" id="A0AAD8CGR8"/>
<organism evidence="2 3">
    <name type="scientific">Acipenser oxyrinchus oxyrinchus</name>
    <dbReference type="NCBI Taxonomy" id="40147"/>
    <lineage>
        <taxon>Eukaryota</taxon>
        <taxon>Metazoa</taxon>
        <taxon>Chordata</taxon>
        <taxon>Craniata</taxon>
        <taxon>Vertebrata</taxon>
        <taxon>Euteleostomi</taxon>
        <taxon>Actinopterygii</taxon>
        <taxon>Chondrostei</taxon>
        <taxon>Acipenseriformes</taxon>
        <taxon>Acipenseridae</taxon>
        <taxon>Acipenser</taxon>
    </lineage>
</organism>
<dbReference type="Proteomes" id="UP001230051">
    <property type="component" value="Unassembled WGS sequence"/>
</dbReference>
<evidence type="ECO:0000313" key="3">
    <source>
        <dbReference type="Proteomes" id="UP001230051"/>
    </source>
</evidence>
<evidence type="ECO:0000256" key="1">
    <source>
        <dbReference type="SAM" id="MobiDB-lite"/>
    </source>
</evidence>
<evidence type="ECO:0000313" key="2">
    <source>
        <dbReference type="EMBL" id="KAK1139255.1"/>
    </source>
</evidence>
<sequence length="100" mass="11097">MLVVNGAVLIGSAEESDYLTEYEDDGMDTVREEEGEEEEEEEPEDQAPAEWTQNGVFETDEEKSIRNRRKKPLEAASGTETSDSEPGRWSESGGGGRKLL</sequence>
<feature type="region of interest" description="Disordered" evidence="1">
    <location>
        <begin position="11"/>
        <end position="100"/>
    </location>
</feature>
<reference evidence="2" key="1">
    <citation type="submission" date="2022-02" db="EMBL/GenBank/DDBJ databases">
        <title>Atlantic sturgeon de novo genome assembly.</title>
        <authorList>
            <person name="Stock M."/>
            <person name="Klopp C."/>
            <person name="Guiguen Y."/>
            <person name="Cabau C."/>
            <person name="Parinello H."/>
            <person name="Santidrian Yebra-Pimentel E."/>
            <person name="Kuhl H."/>
            <person name="Dirks R.P."/>
            <person name="Guessner J."/>
            <person name="Wuertz S."/>
            <person name="Du K."/>
            <person name="Schartl M."/>
        </authorList>
    </citation>
    <scope>NUCLEOTIDE SEQUENCE</scope>
    <source>
        <strain evidence="2">STURGEONOMICS-FGT-2020</strain>
        <tissue evidence="2">Whole blood</tissue>
    </source>
</reference>
<accession>A0AAD8CGR8</accession>
<name>A0AAD8CGR8_ACIOX</name>
<comment type="caution">
    <text evidence="2">The sequence shown here is derived from an EMBL/GenBank/DDBJ whole genome shotgun (WGS) entry which is preliminary data.</text>
</comment>
<dbReference type="EMBL" id="JAGXEW010000459">
    <property type="protein sequence ID" value="KAK1139255.1"/>
    <property type="molecule type" value="Genomic_DNA"/>
</dbReference>
<keyword evidence="3" id="KW-1185">Reference proteome</keyword>
<feature type="compositionally biased region" description="Acidic residues" evidence="1">
    <location>
        <begin position="14"/>
        <end position="47"/>
    </location>
</feature>
<proteinExistence type="predicted"/>